<evidence type="ECO:0000256" key="14">
    <source>
        <dbReference type="ARBA" id="ARBA00023295"/>
    </source>
</evidence>
<dbReference type="Gene3D" id="1.20.1270.50">
    <property type="entry name" value="Glycoside hydrolase family 38, central domain"/>
    <property type="match status" value="1"/>
</dbReference>
<dbReference type="GO" id="GO:0000139">
    <property type="term" value="C:Golgi membrane"/>
    <property type="evidence" value="ECO:0007669"/>
    <property type="project" value="UniProtKB-SubCell"/>
</dbReference>
<keyword evidence="12 19" id="KW-0472">Membrane</keyword>
<dbReference type="InterPro" id="IPR048534">
    <property type="entry name" value="Man2a1-like_dom"/>
</dbReference>
<dbReference type="InterPro" id="IPR011682">
    <property type="entry name" value="Glyco_hydro_38_C"/>
</dbReference>
<accession>A0AA38I6J9</accession>
<name>A0AA38I6J9_9CUCU</name>
<dbReference type="Pfam" id="PF21260">
    <property type="entry name" value="Laman-like_dom"/>
    <property type="match status" value="1"/>
</dbReference>
<dbReference type="FunFam" id="3.20.110.10:FF:000003">
    <property type="entry name" value="Alpha-mannosidase"/>
    <property type="match status" value="1"/>
</dbReference>
<evidence type="ECO:0000256" key="9">
    <source>
        <dbReference type="ARBA" id="ARBA00022968"/>
    </source>
</evidence>
<keyword evidence="10 19" id="KW-1133">Transmembrane helix</keyword>
<evidence type="ECO:0000256" key="2">
    <source>
        <dbReference type="ARBA" id="ARBA00004922"/>
    </source>
</evidence>
<comment type="catalytic activity">
    <reaction evidence="16">
        <text>N(4)-{beta-D-GlcNAc-(1-&gt;2)-alpha-D-Man-(1-&gt;3)-[alpha-D-Man-(1-&gt;3)-[alpha-D-Man-(1-&gt;6)]-alpha-D-Man-(1-&gt;6)]-beta-D-Man-(1-&gt;4)-beta-D-GlcNAc-(1-&gt;4)-beta-D-GlcNAc}-L-asparaginyl-[protein] + 2 H2O = 2 alpha-D-mannopyranose + an N(4)-{beta-D-GlcNAc-(1-&gt;2)-alpha-D-Man-(1-&gt;3)-[alpha-D-Man-(1-&gt;6)]-beta-D-Man-(1-&gt;4)-beta-D-GlcNAc-(1-&gt;4)-beta-D-GlcNAc}-L-asparaginyl-[protein]</text>
        <dbReference type="Rhea" id="RHEA:56052"/>
        <dbReference type="Rhea" id="RHEA-COMP:14368"/>
        <dbReference type="Rhea" id="RHEA-COMP:14369"/>
        <dbReference type="ChEBI" id="CHEBI:15377"/>
        <dbReference type="ChEBI" id="CHEBI:28729"/>
        <dbReference type="ChEBI" id="CHEBI:60615"/>
        <dbReference type="ChEBI" id="CHEBI:60625"/>
        <dbReference type="EC" id="3.2.1.114"/>
    </reaction>
</comment>
<comment type="caution">
    <text evidence="21">The sequence shown here is derived from an EMBL/GenBank/DDBJ whole genome shotgun (WGS) entry which is preliminary data.</text>
</comment>
<evidence type="ECO:0000313" key="21">
    <source>
        <dbReference type="EMBL" id="KAJ3649819.1"/>
    </source>
</evidence>
<evidence type="ECO:0000256" key="15">
    <source>
        <dbReference type="ARBA" id="ARBA00059516"/>
    </source>
</evidence>
<keyword evidence="11" id="KW-0333">Golgi apparatus</keyword>
<evidence type="ECO:0000256" key="1">
    <source>
        <dbReference type="ARBA" id="ARBA00004323"/>
    </source>
</evidence>
<dbReference type="InterPro" id="IPR027291">
    <property type="entry name" value="Glyco_hydro_38_N_sf"/>
</dbReference>
<dbReference type="InterPro" id="IPR011330">
    <property type="entry name" value="Glyco_hydro/deAcase_b/a-brl"/>
</dbReference>
<dbReference type="InterPro" id="IPR000602">
    <property type="entry name" value="Glyco_hydro_38_N"/>
</dbReference>
<evidence type="ECO:0000313" key="22">
    <source>
        <dbReference type="Proteomes" id="UP001168821"/>
    </source>
</evidence>
<dbReference type="Proteomes" id="UP001168821">
    <property type="component" value="Unassembled WGS sequence"/>
</dbReference>
<gene>
    <name evidence="21" type="ORF">Zmor_021539</name>
</gene>
<evidence type="ECO:0000256" key="19">
    <source>
        <dbReference type="SAM" id="Phobius"/>
    </source>
</evidence>
<dbReference type="Gene3D" id="3.20.110.10">
    <property type="entry name" value="Glycoside hydrolase 38, N terminal domain"/>
    <property type="match status" value="1"/>
</dbReference>
<dbReference type="SUPFAM" id="SSF88688">
    <property type="entry name" value="Families 57/38 glycoside transferase middle domain"/>
    <property type="match status" value="1"/>
</dbReference>
<keyword evidence="8 17" id="KW-0862">Zinc</keyword>
<dbReference type="Gene3D" id="2.70.98.30">
    <property type="entry name" value="Golgi alpha-mannosidase II, domain 4"/>
    <property type="match status" value="1"/>
</dbReference>
<dbReference type="InterPro" id="IPR015341">
    <property type="entry name" value="Glyco_hydro_38_cen"/>
</dbReference>
<dbReference type="FunFam" id="1.20.1270.50:FF:000001">
    <property type="entry name" value="Alpha-mannosidase"/>
    <property type="match status" value="1"/>
</dbReference>
<keyword evidence="14 17" id="KW-0326">Glycosidase</keyword>
<comment type="cofactor">
    <cofactor evidence="17">
        <name>Zn(2+)</name>
        <dbReference type="ChEBI" id="CHEBI:29105"/>
    </cofactor>
    <text evidence="17">Binds 1 zinc ion per subunit.</text>
</comment>
<comment type="similarity">
    <text evidence="3 17">Belongs to the glycosyl hydrolase 38 family.</text>
</comment>
<sequence length="1135" mass="129952">MMRLKRAVAVIGSALVVLIIIMIYSAKDLSEFAGKRQPVADYESLKFVNLENRIKQLEHDLNQHGNEVQDIKNVMKNIIPQNASSHSIKNSQMNPKDRLKPVITEVLYESNCPFQLNFVPKTDIQMLEIYKRLKFDNPDGGAWKQGWKIEVDEKDWNRQNKLKVFVVPHSHNDPGWIKTVEEYYLTQTKHILNNMLLKLPEDPRRKFIWAEISYFSMWWEDLGEDEREVVKRLIRNNQLEIVTGGWVMNDEANSHWISIMQQLTEGHQWLQQNLNYTPQSSWAIDPFGMSLTQPVLLKEMGFRNTLMQRVHYSVKKELASKQQLEFRWRQLWDGTGKTDMFTHMMPFYGYDIPHTCGPDPKVCCQFDFKRLPGHGLHCPWKVPPQEITDKNVAQRAVMLLDQYRKKSKLYKTNVVLAPLGDDFRYDHSTEWDVQYNNYQRLFDHMNSNLNLNVQAQFGTLTDYFEALHNDRKDADFPSLSGDFFTYSDRDDHYWSGYYTSRPFYKRMDRILLSYIRAAETILTLAYLSGKPGSAWITDREVGLERQLSDARKSLSLFQHHDGITGTAKDHVVIDYGKKMLAALNGCQHVIQHAAHILLSGKDAETPDRNALFYNIDDVRHSHDSIAERYPITIGPELRAKRIAIFNSLSFDREEVVTLHVSTPYVEVLDTKKRRIKCQVSPIFEYGSSMSQTKYQLSFVVHIPALGLVSYTINALWEYESPVESVRSGIRIYNQYGDVQAPVGFSDILVSPSSREFTLQNNRLTASFSNLGLLKALKVGANTVPVHLDFAKYGVRQTAERSGAYLFLPDGDAVPLHIENTIVNVIEGPIMSSVTVQLPYVRHSVTLYSSLGADSLGIEIENIVDIAKTSNFELVMRLSTNIKNSDEFFTDLNGFEILRRKRFQKLPIQANYYPIPVSAYIEDDKTRLTVLTGSPLGTSSLLEGQIEIMLDRRLNQDDNLGLGQAVLDNRPTKHIFRIILEQKTHSCRATAEGHPSGFPTLAAHVAAQTLLNPLVRLLRTEDEDKISQPDYLSVEAEFGVDFVIPTLRTGVTLKGRDHVAFVVHRQFVDTCFADQTLLKQFPLSQGSVNISALLPTELGSKLFKTSLSFLLLKNEVHIKGDLLMCPMEVQAFILQR</sequence>
<dbReference type="PANTHER" id="PTHR11607">
    <property type="entry name" value="ALPHA-MANNOSIDASE"/>
    <property type="match status" value="1"/>
</dbReference>
<protein>
    <recommendedName>
        <fullName evidence="17">Alpha-mannosidase</fullName>
        <ecNumber evidence="17">3.2.1.-</ecNumber>
    </recommendedName>
</protein>
<evidence type="ECO:0000256" key="16">
    <source>
        <dbReference type="ARBA" id="ARBA00093232"/>
    </source>
</evidence>
<dbReference type="InterPro" id="IPR028995">
    <property type="entry name" value="Glyco_hydro_57/38_cen_sf"/>
</dbReference>
<dbReference type="InterPro" id="IPR011013">
    <property type="entry name" value="Gal_mutarotase_sf_dom"/>
</dbReference>
<evidence type="ECO:0000256" key="12">
    <source>
        <dbReference type="ARBA" id="ARBA00023136"/>
    </source>
</evidence>
<feature type="domain" description="Glycoside hydrolase family 38 central" evidence="20">
    <location>
        <begin position="492"/>
        <end position="579"/>
    </location>
</feature>
<proteinExistence type="inferred from homology"/>
<dbReference type="AlphaFoldDB" id="A0AA38I6J9"/>
<evidence type="ECO:0000256" key="8">
    <source>
        <dbReference type="ARBA" id="ARBA00022833"/>
    </source>
</evidence>
<dbReference type="InterPro" id="IPR013780">
    <property type="entry name" value="Glyco_hydro_b"/>
</dbReference>
<evidence type="ECO:0000259" key="20">
    <source>
        <dbReference type="SMART" id="SM00872"/>
    </source>
</evidence>
<dbReference type="Pfam" id="PF09261">
    <property type="entry name" value="Alpha-mann_mid"/>
    <property type="match status" value="1"/>
</dbReference>
<dbReference type="GO" id="GO:0046872">
    <property type="term" value="F:metal ion binding"/>
    <property type="evidence" value="ECO:0007669"/>
    <property type="project" value="UniProtKB-KW"/>
</dbReference>
<dbReference type="SUPFAM" id="SSF88713">
    <property type="entry name" value="Glycoside hydrolase/deacetylase"/>
    <property type="match status" value="1"/>
</dbReference>
<dbReference type="FunFam" id="2.70.98.30:FF:000002">
    <property type="entry name" value="Alpha-mannosidase"/>
    <property type="match status" value="1"/>
</dbReference>
<evidence type="ECO:0000256" key="4">
    <source>
        <dbReference type="ARBA" id="ARBA00011748"/>
    </source>
</evidence>
<dbReference type="InterPro" id="IPR050843">
    <property type="entry name" value="Glycosyl_Hydrlase_38"/>
</dbReference>
<dbReference type="SUPFAM" id="SSF74650">
    <property type="entry name" value="Galactose mutarotase-like"/>
    <property type="match status" value="1"/>
</dbReference>
<keyword evidence="6 17" id="KW-0479">Metal-binding</keyword>
<keyword evidence="18" id="KW-0175">Coiled coil</keyword>
<dbReference type="GO" id="GO:0030246">
    <property type="term" value="F:carbohydrate binding"/>
    <property type="evidence" value="ECO:0007669"/>
    <property type="project" value="InterPro"/>
</dbReference>
<keyword evidence="13" id="KW-1015">Disulfide bond</keyword>
<feature type="coiled-coil region" evidence="18">
    <location>
        <begin position="47"/>
        <end position="74"/>
    </location>
</feature>
<dbReference type="Pfam" id="PF01074">
    <property type="entry name" value="Glyco_hydro_38N"/>
    <property type="match status" value="1"/>
</dbReference>
<dbReference type="GO" id="GO:0004572">
    <property type="term" value="F:mannosyl-oligosaccharide 1,3-1,6-alpha-mannosidase activity"/>
    <property type="evidence" value="ECO:0007669"/>
    <property type="project" value="UniProtKB-EC"/>
</dbReference>
<dbReference type="CDD" id="cd10809">
    <property type="entry name" value="GH38N_AMII_GMII_SfManIII_like"/>
    <property type="match status" value="1"/>
</dbReference>
<evidence type="ECO:0000256" key="11">
    <source>
        <dbReference type="ARBA" id="ARBA00023034"/>
    </source>
</evidence>
<evidence type="ECO:0000256" key="13">
    <source>
        <dbReference type="ARBA" id="ARBA00023157"/>
    </source>
</evidence>
<evidence type="ECO:0000256" key="10">
    <source>
        <dbReference type="ARBA" id="ARBA00022989"/>
    </source>
</evidence>
<evidence type="ECO:0000256" key="6">
    <source>
        <dbReference type="ARBA" id="ARBA00022723"/>
    </source>
</evidence>
<comment type="function">
    <text evidence="15">Catalyzes the first committed step in the biosynthesis of complex N-glycans. It controls conversion of high mannose to complex N-glycans; the final hydrolytic step in the N-glycan maturation pathway.</text>
</comment>
<dbReference type="EMBL" id="JALNTZ010000006">
    <property type="protein sequence ID" value="KAJ3649819.1"/>
    <property type="molecule type" value="Genomic_DNA"/>
</dbReference>
<feature type="transmembrane region" description="Helical" evidence="19">
    <location>
        <begin position="7"/>
        <end position="26"/>
    </location>
</feature>
<comment type="subcellular location">
    <subcellularLocation>
        <location evidence="1">Golgi apparatus membrane</location>
        <topology evidence="1">Single-pass type II membrane protein</topology>
    </subcellularLocation>
</comment>
<dbReference type="SMART" id="SM00872">
    <property type="entry name" value="Alpha-mann_mid"/>
    <property type="match status" value="1"/>
</dbReference>
<dbReference type="PANTHER" id="PTHR11607:SF3">
    <property type="entry name" value="LYSOSOMAL ALPHA-MANNOSIDASE"/>
    <property type="match status" value="1"/>
</dbReference>
<keyword evidence="22" id="KW-1185">Reference proteome</keyword>
<dbReference type="GO" id="GO:0006491">
    <property type="term" value="P:N-glycan processing"/>
    <property type="evidence" value="ECO:0007669"/>
    <property type="project" value="TreeGrafter"/>
</dbReference>
<dbReference type="InterPro" id="IPR037094">
    <property type="entry name" value="Glyco_hydro_38_cen_sf"/>
</dbReference>
<dbReference type="EC" id="3.2.1.-" evidence="17"/>
<evidence type="ECO:0000256" key="5">
    <source>
        <dbReference type="ARBA" id="ARBA00022692"/>
    </source>
</evidence>
<evidence type="ECO:0000256" key="7">
    <source>
        <dbReference type="ARBA" id="ARBA00022801"/>
    </source>
</evidence>
<dbReference type="Gene3D" id="2.60.40.1180">
    <property type="entry name" value="Golgi alpha-mannosidase II"/>
    <property type="match status" value="1"/>
</dbReference>
<keyword evidence="7 17" id="KW-0378">Hydrolase</keyword>
<comment type="pathway">
    <text evidence="2">Protein modification; protein glycosylation.</text>
</comment>
<evidence type="ECO:0000256" key="17">
    <source>
        <dbReference type="RuleBase" id="RU361199"/>
    </source>
</evidence>
<organism evidence="21 22">
    <name type="scientific">Zophobas morio</name>
    <dbReference type="NCBI Taxonomy" id="2755281"/>
    <lineage>
        <taxon>Eukaryota</taxon>
        <taxon>Metazoa</taxon>
        <taxon>Ecdysozoa</taxon>
        <taxon>Arthropoda</taxon>
        <taxon>Hexapoda</taxon>
        <taxon>Insecta</taxon>
        <taxon>Pterygota</taxon>
        <taxon>Neoptera</taxon>
        <taxon>Endopterygota</taxon>
        <taxon>Coleoptera</taxon>
        <taxon>Polyphaga</taxon>
        <taxon>Cucujiformia</taxon>
        <taxon>Tenebrionidae</taxon>
        <taxon>Zophobas</taxon>
    </lineage>
</organism>
<keyword evidence="5 19" id="KW-0812">Transmembrane</keyword>
<evidence type="ECO:0000256" key="3">
    <source>
        <dbReference type="ARBA" id="ARBA00009792"/>
    </source>
</evidence>
<keyword evidence="9" id="KW-0735">Signal-anchor</keyword>
<reference evidence="21" key="1">
    <citation type="journal article" date="2023" name="G3 (Bethesda)">
        <title>Whole genome assemblies of Zophobas morio and Tenebrio molitor.</title>
        <authorList>
            <person name="Kaur S."/>
            <person name="Stinson S.A."/>
            <person name="diCenzo G.C."/>
        </authorList>
    </citation>
    <scope>NUCLEOTIDE SEQUENCE</scope>
    <source>
        <strain evidence="21">QUZm001</strain>
    </source>
</reference>
<comment type="subunit">
    <text evidence="4">Homodimer; disulfide-linked.</text>
</comment>
<dbReference type="Pfam" id="PF07748">
    <property type="entry name" value="Glyco_hydro_38C"/>
    <property type="match status" value="1"/>
</dbReference>
<dbReference type="GO" id="GO:0006013">
    <property type="term" value="P:mannose metabolic process"/>
    <property type="evidence" value="ECO:0007669"/>
    <property type="project" value="InterPro"/>
</dbReference>
<dbReference type="FunFam" id="2.60.40.1180:FF:000019">
    <property type="entry name" value="Alpha-mannosidase 2"/>
    <property type="match status" value="1"/>
</dbReference>
<evidence type="ECO:0000256" key="18">
    <source>
        <dbReference type="SAM" id="Coils"/>
    </source>
</evidence>